<evidence type="ECO:0000256" key="3">
    <source>
        <dbReference type="ARBA" id="ARBA00004651"/>
    </source>
</evidence>
<reference evidence="17" key="1">
    <citation type="journal article" date="2023" name="Mol. Biol. Evol.">
        <title>Third-Generation Sequencing Reveals the Adaptive Role of the Epigenome in Three Deep-Sea Polychaetes.</title>
        <authorList>
            <person name="Perez M."/>
            <person name="Aroh O."/>
            <person name="Sun Y."/>
            <person name="Lan Y."/>
            <person name="Juniper S.K."/>
            <person name="Young C.R."/>
            <person name="Angers B."/>
            <person name="Qian P.Y."/>
        </authorList>
    </citation>
    <scope>NUCLEOTIDE SEQUENCE</scope>
    <source>
        <strain evidence="17">R07B-5</strain>
    </source>
</reference>
<keyword evidence="12" id="KW-0325">Glycoprotein</keyword>
<accession>A0AAD9KKX1</accession>
<dbReference type="Proteomes" id="UP001209878">
    <property type="component" value="Unassembled WGS sequence"/>
</dbReference>
<evidence type="ECO:0000256" key="10">
    <source>
        <dbReference type="ARBA" id="ARBA00023034"/>
    </source>
</evidence>
<feature type="compositionally biased region" description="Polar residues" evidence="15">
    <location>
        <begin position="12"/>
        <end position="26"/>
    </location>
</feature>
<name>A0AAD9KKX1_RIDPI</name>
<evidence type="ECO:0000256" key="7">
    <source>
        <dbReference type="ARBA" id="ARBA00022692"/>
    </source>
</evidence>
<keyword evidence="18" id="KW-1185">Reference proteome</keyword>
<feature type="region of interest" description="Disordered" evidence="15">
    <location>
        <begin position="1"/>
        <end position="30"/>
    </location>
</feature>
<evidence type="ECO:0000256" key="12">
    <source>
        <dbReference type="ARBA" id="ARBA00023180"/>
    </source>
</evidence>
<dbReference type="EMBL" id="JAODUO010000910">
    <property type="protein sequence ID" value="KAK2173024.1"/>
    <property type="molecule type" value="Genomic_DNA"/>
</dbReference>
<evidence type="ECO:0000256" key="1">
    <source>
        <dbReference type="ARBA" id="ARBA00004257"/>
    </source>
</evidence>
<evidence type="ECO:0000256" key="6">
    <source>
        <dbReference type="ARBA" id="ARBA00022490"/>
    </source>
</evidence>
<comment type="subcellular location">
    <subcellularLocation>
        <location evidence="3">Cell membrane</location>
        <topology evidence="3">Multi-pass membrane protein</topology>
    </subcellularLocation>
    <subcellularLocation>
        <location evidence="2">Cytoplasm</location>
    </subcellularLocation>
    <subcellularLocation>
        <location evidence="14">Golgi apparatus membrane</location>
        <topology evidence="14">Multi-pass membrane protein</topology>
    </subcellularLocation>
    <subcellularLocation>
        <location evidence="1">Golgi apparatus</location>
        <location evidence="1">cis-Golgi network membrane</location>
        <topology evidence="1">Multi-pass membrane protein</topology>
    </subcellularLocation>
</comment>
<evidence type="ECO:0000259" key="16">
    <source>
        <dbReference type="Pfam" id="PF04893"/>
    </source>
</evidence>
<dbReference type="PANTHER" id="PTHR15627">
    <property type="entry name" value="NATURAL KILLER CELL-SPECIFIC ANTIGEN KLIP1"/>
    <property type="match status" value="1"/>
</dbReference>
<keyword evidence="6" id="KW-0963">Cytoplasm</keyword>
<dbReference type="InterPro" id="IPR006977">
    <property type="entry name" value="Yip1_dom"/>
</dbReference>
<evidence type="ECO:0000313" key="18">
    <source>
        <dbReference type="Proteomes" id="UP001209878"/>
    </source>
</evidence>
<comment type="caution">
    <text evidence="17">The sequence shown here is derived from an EMBL/GenBank/DDBJ whole genome shotgun (WGS) entry which is preliminary data.</text>
</comment>
<evidence type="ECO:0000313" key="17">
    <source>
        <dbReference type="EMBL" id="KAK2173024.1"/>
    </source>
</evidence>
<feature type="transmembrane region" description="Helical" evidence="14">
    <location>
        <begin position="229"/>
        <end position="250"/>
    </location>
</feature>
<evidence type="ECO:0000256" key="13">
    <source>
        <dbReference type="ARBA" id="ARBA00024809"/>
    </source>
</evidence>
<sequence>MEVMDGDESDYETNFTETDGSTTPPQSKGKGDFMAGMQDEMRQNVTSYMWQKGQQRAQQVFNLYANIDLLRPYFDVEPHEVRQRLLMSLVPQKPTSRQTLHRELYGPTMIVLSLIAILLFQMKTSGHTVQEGTLMGSAFGICFGYWVGMSGFTWFLANICNTRISLLQLLSLLGYAMFCHCVVLLLGTLIHTAHSHIFFYSLWLVFGGLSTLKMVSVLIARTKGQTQRLVICGVVAAAHLLFLLYLHFAYHQIVEDISSMMEQPAVPQPAQNVEMTPIPAKMAVTDHLQAAVDTVSRSAKQLIRHAAANPSPAPNAPTEVNSVKHGANLHNAIAERLCMSPLSI</sequence>
<feature type="transmembrane region" description="Helical" evidence="14">
    <location>
        <begin position="104"/>
        <end position="122"/>
    </location>
</feature>
<feature type="transmembrane region" description="Helical" evidence="14">
    <location>
        <begin position="134"/>
        <end position="157"/>
    </location>
</feature>
<keyword evidence="9 14" id="KW-1133">Transmembrane helix</keyword>
<evidence type="ECO:0000256" key="9">
    <source>
        <dbReference type="ARBA" id="ARBA00022989"/>
    </source>
</evidence>
<evidence type="ECO:0000256" key="4">
    <source>
        <dbReference type="ARBA" id="ARBA00010596"/>
    </source>
</evidence>
<evidence type="ECO:0000256" key="14">
    <source>
        <dbReference type="RuleBase" id="RU361264"/>
    </source>
</evidence>
<keyword evidence="10" id="KW-0333">Golgi apparatus</keyword>
<dbReference type="GO" id="GO:0005886">
    <property type="term" value="C:plasma membrane"/>
    <property type="evidence" value="ECO:0007669"/>
    <property type="project" value="UniProtKB-SubCell"/>
</dbReference>
<proteinExistence type="inferred from homology"/>
<feature type="compositionally biased region" description="Acidic residues" evidence="15">
    <location>
        <begin position="1"/>
        <end position="11"/>
    </location>
</feature>
<dbReference type="PANTHER" id="PTHR15627:SF14">
    <property type="entry name" value="PROTEIN YIPF3"/>
    <property type="match status" value="1"/>
</dbReference>
<dbReference type="GO" id="GO:0030154">
    <property type="term" value="P:cell differentiation"/>
    <property type="evidence" value="ECO:0007669"/>
    <property type="project" value="UniProtKB-KW"/>
</dbReference>
<feature type="transmembrane region" description="Helical" evidence="14">
    <location>
        <begin position="169"/>
        <end position="191"/>
    </location>
</feature>
<dbReference type="InterPro" id="IPR051521">
    <property type="entry name" value="tRNA_Mod/Golgi_Maint"/>
</dbReference>
<keyword evidence="7 14" id="KW-0812">Transmembrane</keyword>
<organism evidence="17 18">
    <name type="scientific">Ridgeia piscesae</name>
    <name type="common">Tubeworm</name>
    <dbReference type="NCBI Taxonomy" id="27915"/>
    <lineage>
        <taxon>Eukaryota</taxon>
        <taxon>Metazoa</taxon>
        <taxon>Spiralia</taxon>
        <taxon>Lophotrochozoa</taxon>
        <taxon>Annelida</taxon>
        <taxon>Polychaeta</taxon>
        <taxon>Sedentaria</taxon>
        <taxon>Canalipalpata</taxon>
        <taxon>Sabellida</taxon>
        <taxon>Siboglinidae</taxon>
        <taxon>Ridgeia</taxon>
    </lineage>
</organism>
<evidence type="ECO:0000256" key="15">
    <source>
        <dbReference type="SAM" id="MobiDB-lite"/>
    </source>
</evidence>
<keyword evidence="11 14" id="KW-0472">Membrane</keyword>
<evidence type="ECO:0000256" key="5">
    <source>
        <dbReference type="ARBA" id="ARBA00022475"/>
    </source>
</evidence>
<comment type="similarity">
    <text evidence="4 14">Belongs to the YIP1 family.</text>
</comment>
<comment type="function">
    <text evidence="13">Involved in the maintenance of the Golgi structure. May play a role in hematopoiesis.</text>
</comment>
<dbReference type="Pfam" id="PF04893">
    <property type="entry name" value="Yip1"/>
    <property type="match status" value="1"/>
</dbReference>
<keyword evidence="8" id="KW-0221">Differentiation</keyword>
<keyword evidence="5" id="KW-1003">Cell membrane</keyword>
<dbReference type="GO" id="GO:0000139">
    <property type="term" value="C:Golgi membrane"/>
    <property type="evidence" value="ECO:0007669"/>
    <property type="project" value="UniProtKB-SubCell"/>
</dbReference>
<evidence type="ECO:0000256" key="11">
    <source>
        <dbReference type="ARBA" id="ARBA00023136"/>
    </source>
</evidence>
<feature type="domain" description="Yip1" evidence="16">
    <location>
        <begin position="101"/>
        <end position="238"/>
    </location>
</feature>
<evidence type="ECO:0000256" key="8">
    <source>
        <dbReference type="ARBA" id="ARBA00022782"/>
    </source>
</evidence>
<dbReference type="AlphaFoldDB" id="A0AAD9KKX1"/>
<evidence type="ECO:0000256" key="2">
    <source>
        <dbReference type="ARBA" id="ARBA00004496"/>
    </source>
</evidence>
<protein>
    <recommendedName>
        <fullName evidence="14">Protein YIPF</fullName>
    </recommendedName>
</protein>
<feature type="transmembrane region" description="Helical" evidence="14">
    <location>
        <begin position="197"/>
        <end position="220"/>
    </location>
</feature>
<gene>
    <name evidence="17" type="ORF">NP493_910g00029</name>
</gene>